<evidence type="ECO:0000256" key="4">
    <source>
        <dbReference type="ARBA" id="ARBA00022777"/>
    </source>
</evidence>
<feature type="transmembrane region" description="Helical" evidence="6">
    <location>
        <begin position="89"/>
        <end position="110"/>
    </location>
</feature>
<evidence type="ECO:0000313" key="8">
    <source>
        <dbReference type="EMBL" id="OOM80609.1"/>
    </source>
</evidence>
<proteinExistence type="predicted"/>
<evidence type="ECO:0000256" key="5">
    <source>
        <dbReference type="ARBA" id="ARBA00023012"/>
    </source>
</evidence>
<dbReference type="Gene3D" id="3.30.565.10">
    <property type="entry name" value="Histidine kinase-like ATPase, C-terminal domain"/>
    <property type="match status" value="1"/>
</dbReference>
<evidence type="ECO:0000313" key="9">
    <source>
        <dbReference type="Proteomes" id="UP000190890"/>
    </source>
</evidence>
<feature type="transmembrane region" description="Helical" evidence="6">
    <location>
        <begin position="60"/>
        <end position="77"/>
    </location>
</feature>
<feature type="transmembrane region" description="Helical" evidence="6">
    <location>
        <begin position="146"/>
        <end position="170"/>
    </location>
</feature>
<feature type="transmembrane region" description="Helical" evidence="6">
    <location>
        <begin position="38"/>
        <end position="53"/>
    </location>
</feature>
<dbReference type="SMART" id="SM00387">
    <property type="entry name" value="HATPase_c"/>
    <property type="match status" value="1"/>
</dbReference>
<keyword evidence="5" id="KW-0902">Two-component regulatory system</keyword>
<dbReference type="Proteomes" id="UP000190890">
    <property type="component" value="Unassembled WGS sequence"/>
</dbReference>
<dbReference type="PANTHER" id="PTHR43547">
    <property type="entry name" value="TWO-COMPONENT HISTIDINE KINASE"/>
    <property type="match status" value="1"/>
</dbReference>
<accession>A0A1S8TSK4</accession>
<dbReference type="Pfam" id="PF02518">
    <property type="entry name" value="HATPase_c"/>
    <property type="match status" value="1"/>
</dbReference>
<dbReference type="EMBL" id="LZZM01000080">
    <property type="protein sequence ID" value="OOM80609.1"/>
    <property type="molecule type" value="Genomic_DNA"/>
</dbReference>
<keyword evidence="6" id="KW-0812">Transmembrane</keyword>
<dbReference type="PROSITE" id="PS50109">
    <property type="entry name" value="HIS_KIN"/>
    <property type="match status" value="1"/>
</dbReference>
<evidence type="ECO:0000256" key="1">
    <source>
        <dbReference type="ARBA" id="ARBA00000085"/>
    </source>
</evidence>
<dbReference type="OrthoDB" id="1791938at2"/>
<dbReference type="RefSeq" id="WP_077846484.1">
    <property type="nucleotide sequence ID" value="NZ_LZZM01000080.1"/>
</dbReference>
<evidence type="ECO:0000259" key="7">
    <source>
        <dbReference type="PROSITE" id="PS50109"/>
    </source>
</evidence>
<feature type="transmembrane region" description="Helical" evidence="6">
    <location>
        <begin position="12"/>
        <end position="32"/>
    </location>
</feature>
<keyword evidence="8" id="KW-0808">Transferase</keyword>
<comment type="caution">
    <text evidence="8">The sequence shown here is derived from an EMBL/GenBank/DDBJ whole genome shotgun (WGS) entry which is preliminary data.</text>
</comment>
<gene>
    <name evidence="8" type="primary">glnK</name>
    <name evidence="8" type="ORF">CLPUN_12750</name>
</gene>
<dbReference type="InterPro" id="IPR004358">
    <property type="entry name" value="Sig_transdc_His_kin-like_C"/>
</dbReference>
<dbReference type="PANTHER" id="PTHR43547:SF10">
    <property type="entry name" value="SENSOR HISTIDINE KINASE DCUS"/>
    <property type="match status" value="1"/>
</dbReference>
<dbReference type="AlphaFoldDB" id="A0A1S8TSK4"/>
<evidence type="ECO:0000256" key="6">
    <source>
        <dbReference type="SAM" id="Phobius"/>
    </source>
</evidence>
<evidence type="ECO:0000256" key="3">
    <source>
        <dbReference type="ARBA" id="ARBA00022553"/>
    </source>
</evidence>
<evidence type="ECO:0000256" key="2">
    <source>
        <dbReference type="ARBA" id="ARBA00012438"/>
    </source>
</evidence>
<feature type="transmembrane region" description="Helical" evidence="6">
    <location>
        <begin position="122"/>
        <end position="140"/>
    </location>
</feature>
<dbReference type="GO" id="GO:0000155">
    <property type="term" value="F:phosphorelay sensor kinase activity"/>
    <property type="evidence" value="ECO:0007669"/>
    <property type="project" value="TreeGrafter"/>
</dbReference>
<dbReference type="InterPro" id="IPR005467">
    <property type="entry name" value="His_kinase_dom"/>
</dbReference>
<name>A0A1S8TSK4_9CLOT</name>
<feature type="domain" description="Histidine kinase" evidence="7">
    <location>
        <begin position="205"/>
        <end position="417"/>
    </location>
</feature>
<keyword evidence="6" id="KW-0472">Membrane</keyword>
<dbReference type="CDD" id="cd00075">
    <property type="entry name" value="HATPase"/>
    <property type="match status" value="1"/>
</dbReference>
<keyword evidence="9" id="KW-1185">Reference proteome</keyword>
<dbReference type="PRINTS" id="PR00344">
    <property type="entry name" value="BCTRLSENSOR"/>
</dbReference>
<reference evidence="8 9" key="1">
    <citation type="submission" date="2016-05" db="EMBL/GenBank/DDBJ databases">
        <title>Microbial solvent formation.</title>
        <authorList>
            <person name="Poehlein A."/>
            <person name="Montoya Solano J.D."/>
            <person name="Flitsch S."/>
            <person name="Krabben P."/>
            <person name="Duerre P."/>
            <person name="Daniel R."/>
        </authorList>
    </citation>
    <scope>NUCLEOTIDE SEQUENCE [LARGE SCALE GENOMIC DNA]</scope>
    <source>
        <strain evidence="8 9">DSM 2619</strain>
    </source>
</reference>
<dbReference type="SUPFAM" id="SSF55874">
    <property type="entry name" value="ATPase domain of HSP90 chaperone/DNA topoisomerase II/histidine kinase"/>
    <property type="match status" value="1"/>
</dbReference>
<dbReference type="EC" id="2.7.13.3" evidence="2"/>
<protein>
    <recommendedName>
        <fullName evidence="2">histidine kinase</fullName>
        <ecNumber evidence="2">2.7.13.3</ecNumber>
    </recommendedName>
</protein>
<keyword evidence="4 8" id="KW-0418">Kinase</keyword>
<dbReference type="InterPro" id="IPR003594">
    <property type="entry name" value="HATPase_dom"/>
</dbReference>
<organism evidence="8 9">
    <name type="scientific">Clostridium puniceum</name>
    <dbReference type="NCBI Taxonomy" id="29367"/>
    <lineage>
        <taxon>Bacteria</taxon>
        <taxon>Bacillati</taxon>
        <taxon>Bacillota</taxon>
        <taxon>Clostridia</taxon>
        <taxon>Eubacteriales</taxon>
        <taxon>Clostridiaceae</taxon>
        <taxon>Clostridium</taxon>
    </lineage>
</organism>
<dbReference type="STRING" id="29367.CLPUN_12750"/>
<sequence>MKEKLKVKTKICLKNSILFSIMISIFAQIYIYPFNSKFVLSLGVIAIGFIFSISKKIYPFLIGIIAGIFTAFIRSIGLIRSSDMYSNDLIIQFIPAVIFYISYGILGTMFPLNKANKSIVNLFFHLICFDIICNIIEILVRSMFSISTIKVILITGFIRASIQCIAFLIYNYQKLYIKKAEHQKRYSELNLMVSKIHAEAFYLQKSTNDLNNVMKDAYNLYELTKGKSQVSTKALAIAQNAHEIRKNNDRVLKGINQLIENVEKTEYMSISEIFSIISDNTKRQIESFNANVYIEFKLEKDYYIKRYYDIFSILNNLIINAIEACISKNIISVIGEISEEKLLLLVSDDGTGIDEDILPYIFNVGFSTKFNNDTGAMSTGIGLCHVKNLIEDLGGTIEVKSSINQGTEFIVKIPILKLENR</sequence>
<comment type="catalytic activity">
    <reaction evidence="1">
        <text>ATP + protein L-histidine = ADP + protein N-phospho-L-histidine.</text>
        <dbReference type="EC" id="2.7.13.3"/>
    </reaction>
</comment>
<keyword evidence="6" id="KW-1133">Transmembrane helix</keyword>
<keyword evidence="3" id="KW-0597">Phosphoprotein</keyword>
<dbReference type="InterPro" id="IPR036890">
    <property type="entry name" value="HATPase_C_sf"/>
</dbReference>